<accession>A0ABS7G575</accession>
<dbReference type="RefSeq" id="WP_220170616.1">
    <property type="nucleotide sequence ID" value="NZ_JAIBOA010000033.1"/>
</dbReference>
<comment type="caution">
    <text evidence="2">The sequence shown here is derived from an EMBL/GenBank/DDBJ whole genome shotgun (WGS) entry which is preliminary data.</text>
</comment>
<sequence>MSGPARAAAVSFAAGLLMGAVYWALHVRSPAPPLVGLTGLLGIVLGERAATAVRSRRTAAREDAPHDR</sequence>
<dbReference type="InterPro" id="IPR009872">
    <property type="entry name" value="DUF1427"/>
</dbReference>
<reference evidence="2 3" key="1">
    <citation type="submission" date="2021-07" db="EMBL/GenBank/DDBJ databases">
        <title>Actinomadura sp. PM05-2 isolated from lichen.</title>
        <authorList>
            <person name="Somphong A."/>
            <person name="Phongsopitanun W."/>
            <person name="Tanasupawat S."/>
            <person name="Peongsungnone V."/>
        </authorList>
    </citation>
    <scope>NUCLEOTIDE SEQUENCE [LARGE SCALE GENOMIC DNA]</scope>
    <source>
        <strain evidence="2 3">PM05-2</strain>
    </source>
</reference>
<evidence type="ECO:0000313" key="2">
    <source>
        <dbReference type="EMBL" id="MBW8487380.1"/>
    </source>
</evidence>
<dbReference type="Pfam" id="PF07235">
    <property type="entry name" value="DUF1427"/>
    <property type="match status" value="1"/>
</dbReference>
<gene>
    <name evidence="2" type="ORF">K1Y72_33855</name>
</gene>
<feature type="transmembrane region" description="Helical" evidence="1">
    <location>
        <begin position="31"/>
        <end position="51"/>
    </location>
</feature>
<proteinExistence type="predicted"/>
<keyword evidence="3" id="KW-1185">Reference proteome</keyword>
<dbReference type="Proteomes" id="UP000774570">
    <property type="component" value="Unassembled WGS sequence"/>
</dbReference>
<dbReference type="InterPro" id="IPR020017">
    <property type="entry name" value="XapX_domain"/>
</dbReference>
<keyword evidence="1" id="KW-0472">Membrane</keyword>
<evidence type="ECO:0000313" key="3">
    <source>
        <dbReference type="Proteomes" id="UP000774570"/>
    </source>
</evidence>
<keyword evidence="1" id="KW-1133">Transmembrane helix</keyword>
<dbReference type="NCBIfam" id="TIGR03510">
    <property type="entry name" value="XapX"/>
    <property type="match status" value="1"/>
</dbReference>
<organism evidence="2 3">
    <name type="scientific">Actinomadura parmotrematis</name>
    <dbReference type="NCBI Taxonomy" id="2864039"/>
    <lineage>
        <taxon>Bacteria</taxon>
        <taxon>Bacillati</taxon>
        <taxon>Actinomycetota</taxon>
        <taxon>Actinomycetes</taxon>
        <taxon>Streptosporangiales</taxon>
        <taxon>Thermomonosporaceae</taxon>
        <taxon>Actinomadura</taxon>
    </lineage>
</organism>
<dbReference type="EMBL" id="JAIBOA010000033">
    <property type="protein sequence ID" value="MBW8487380.1"/>
    <property type="molecule type" value="Genomic_DNA"/>
</dbReference>
<feature type="transmembrane region" description="Helical" evidence="1">
    <location>
        <begin position="7"/>
        <end position="25"/>
    </location>
</feature>
<keyword evidence="1" id="KW-0812">Transmembrane</keyword>
<protein>
    <submittedName>
        <fullName evidence="2">XapX domain-containing protein</fullName>
    </submittedName>
</protein>
<evidence type="ECO:0000256" key="1">
    <source>
        <dbReference type="SAM" id="Phobius"/>
    </source>
</evidence>
<name>A0ABS7G575_9ACTN</name>